<feature type="transmembrane region" description="Helical" evidence="3">
    <location>
        <begin position="6"/>
        <end position="24"/>
    </location>
</feature>
<dbReference type="PANTHER" id="PTHR11567:SF110">
    <property type="entry name" value="2-PHOSPHOXYLOSE PHOSPHATASE 1"/>
    <property type="match status" value="1"/>
</dbReference>
<evidence type="ECO:0000256" key="2">
    <source>
        <dbReference type="ARBA" id="ARBA00022801"/>
    </source>
</evidence>
<dbReference type="OrthoDB" id="258392at2759"/>
<evidence type="ECO:0000256" key="1">
    <source>
        <dbReference type="ARBA" id="ARBA00000032"/>
    </source>
</evidence>
<keyword evidence="2" id="KW-0378">Hydrolase</keyword>
<evidence type="ECO:0000313" key="5">
    <source>
        <dbReference type="Proteomes" id="UP000194236"/>
    </source>
</evidence>
<sequence>MEPSSWISICLMQILFGHLIILASKLPLQNDNNSLLLVQFVFRHGDRSPIRLYPNDHYKHQDFNEGLGELTNRGKQRMFKLGRILRDKYRPYLDSMQIKNVHARS</sequence>
<keyword evidence="3" id="KW-0472">Membrane</keyword>
<keyword evidence="3" id="KW-0812">Transmembrane</keyword>
<proteinExistence type="predicted"/>
<dbReference type="PANTHER" id="PTHR11567">
    <property type="entry name" value="ACID PHOSPHATASE-RELATED"/>
    <property type="match status" value="1"/>
</dbReference>
<dbReference type="EMBL" id="MUJZ01051617">
    <property type="protein sequence ID" value="OTF73432.1"/>
    <property type="molecule type" value="Genomic_DNA"/>
</dbReference>
<dbReference type="Proteomes" id="UP000194236">
    <property type="component" value="Unassembled WGS sequence"/>
</dbReference>
<dbReference type="InterPro" id="IPR029033">
    <property type="entry name" value="His_PPase_superfam"/>
</dbReference>
<dbReference type="InterPro" id="IPR050645">
    <property type="entry name" value="Histidine_acid_phosphatase"/>
</dbReference>
<comment type="caution">
    <text evidence="4">The sequence shown here is derived from an EMBL/GenBank/DDBJ whole genome shotgun (WGS) entry which is preliminary data.</text>
</comment>
<dbReference type="GO" id="GO:0003993">
    <property type="term" value="F:acid phosphatase activity"/>
    <property type="evidence" value="ECO:0007669"/>
    <property type="project" value="UniProtKB-EC"/>
</dbReference>
<accession>A0A1Y3AY47</accession>
<name>A0A1Y3AY47_EURMA</name>
<protein>
    <recommendedName>
        <fullName evidence="6">Lysosomal acid phosphatase-like protein</fullName>
    </recommendedName>
</protein>
<keyword evidence="5" id="KW-1185">Reference proteome</keyword>
<dbReference type="PROSITE" id="PS00616">
    <property type="entry name" value="HIS_ACID_PHOSPHAT_1"/>
    <property type="match status" value="1"/>
</dbReference>
<dbReference type="AlphaFoldDB" id="A0A1Y3AY47"/>
<dbReference type="InterPro" id="IPR033379">
    <property type="entry name" value="Acid_Pase_AS"/>
</dbReference>
<evidence type="ECO:0000256" key="3">
    <source>
        <dbReference type="SAM" id="Phobius"/>
    </source>
</evidence>
<dbReference type="Gene3D" id="3.40.50.1240">
    <property type="entry name" value="Phosphoglycerate mutase-like"/>
    <property type="match status" value="1"/>
</dbReference>
<gene>
    <name evidence="4" type="ORF">BLA29_014510</name>
</gene>
<dbReference type="SUPFAM" id="SSF53254">
    <property type="entry name" value="Phosphoglycerate mutase-like"/>
    <property type="match status" value="1"/>
</dbReference>
<evidence type="ECO:0000313" key="4">
    <source>
        <dbReference type="EMBL" id="OTF73432.1"/>
    </source>
</evidence>
<organism evidence="4 5">
    <name type="scientific">Euroglyphus maynei</name>
    <name type="common">Mayne's house dust mite</name>
    <dbReference type="NCBI Taxonomy" id="6958"/>
    <lineage>
        <taxon>Eukaryota</taxon>
        <taxon>Metazoa</taxon>
        <taxon>Ecdysozoa</taxon>
        <taxon>Arthropoda</taxon>
        <taxon>Chelicerata</taxon>
        <taxon>Arachnida</taxon>
        <taxon>Acari</taxon>
        <taxon>Acariformes</taxon>
        <taxon>Sarcoptiformes</taxon>
        <taxon>Astigmata</taxon>
        <taxon>Psoroptidia</taxon>
        <taxon>Analgoidea</taxon>
        <taxon>Pyroglyphidae</taxon>
        <taxon>Pyroglyphinae</taxon>
        <taxon>Euroglyphus</taxon>
    </lineage>
</organism>
<keyword evidence="3" id="KW-1133">Transmembrane helix</keyword>
<feature type="non-terminal residue" evidence="4">
    <location>
        <position position="105"/>
    </location>
</feature>
<comment type="catalytic activity">
    <reaction evidence="1">
        <text>a phosphate monoester + H2O = an alcohol + phosphate</text>
        <dbReference type="Rhea" id="RHEA:15017"/>
        <dbReference type="ChEBI" id="CHEBI:15377"/>
        <dbReference type="ChEBI" id="CHEBI:30879"/>
        <dbReference type="ChEBI" id="CHEBI:43474"/>
        <dbReference type="ChEBI" id="CHEBI:67140"/>
        <dbReference type="EC" id="3.1.3.2"/>
    </reaction>
</comment>
<evidence type="ECO:0008006" key="6">
    <source>
        <dbReference type="Google" id="ProtNLM"/>
    </source>
</evidence>
<reference evidence="4 5" key="1">
    <citation type="submission" date="2017-03" db="EMBL/GenBank/DDBJ databases">
        <title>Genome Survey of Euroglyphus maynei.</title>
        <authorList>
            <person name="Arlian L.G."/>
            <person name="Morgan M.S."/>
            <person name="Rider S.D."/>
        </authorList>
    </citation>
    <scope>NUCLEOTIDE SEQUENCE [LARGE SCALE GENOMIC DNA]</scope>
    <source>
        <strain evidence="4">Arlian Lab</strain>
        <tissue evidence="4">Whole body</tissue>
    </source>
</reference>